<sequence length="81" mass="9073">MSEKQITLDLIADVASPTEIIFEDGESSNDWLKPYDLRLAVTQTVGPNGYPEVAIIGHEDDLRRFLAEKLPDTDGELEDVR</sequence>
<evidence type="ECO:0000313" key="2">
    <source>
        <dbReference type="Proteomes" id="UP000827754"/>
    </source>
</evidence>
<dbReference type="EMBL" id="MZ443778">
    <property type="protein sequence ID" value="UAW53366.1"/>
    <property type="molecule type" value="Genomic_DNA"/>
</dbReference>
<dbReference type="Proteomes" id="UP000827754">
    <property type="component" value="Segment"/>
</dbReference>
<organism evidence="1 2">
    <name type="scientific">Erwinia phage pEa_SNUABM_30</name>
    <dbReference type="NCBI Taxonomy" id="2869553"/>
    <lineage>
        <taxon>Viruses</taxon>
        <taxon>Duplodnaviria</taxon>
        <taxon>Heunggongvirae</taxon>
        <taxon>Uroviricota</taxon>
        <taxon>Caudoviricetes</taxon>
        <taxon>Alexandravirus</taxon>
        <taxon>Alexandravirus SNUABM30</taxon>
    </lineage>
</organism>
<protein>
    <submittedName>
        <fullName evidence="1">Uncharacterized protein</fullName>
    </submittedName>
</protein>
<evidence type="ECO:0000313" key="1">
    <source>
        <dbReference type="EMBL" id="UAW53366.1"/>
    </source>
</evidence>
<proteinExistence type="predicted"/>
<keyword evidence="2" id="KW-1185">Reference proteome</keyword>
<reference evidence="1 2" key="1">
    <citation type="submission" date="2021-06" db="EMBL/GenBank/DDBJ databases">
        <title>Complete genome sequence of Erwinia phage pEa_SNUABM_30.</title>
        <authorList>
            <person name="Kim S.G."/>
            <person name="Park S.C."/>
        </authorList>
    </citation>
    <scope>NUCLEOTIDE SEQUENCE [LARGE SCALE GENOMIC DNA]</scope>
</reference>
<name>A0AAE8XM83_9CAUD</name>
<gene>
    <name evidence="1" type="ORF">pEaSNUABM30_00248</name>
</gene>
<accession>A0AAE8XM83</accession>